<proteinExistence type="inferred from homology"/>
<protein>
    <recommendedName>
        <fullName evidence="2">pH-response regulator protein palF/RIM8</fullName>
    </recommendedName>
</protein>
<feature type="region of interest" description="Disordered" evidence="3">
    <location>
        <begin position="523"/>
        <end position="545"/>
    </location>
</feature>
<evidence type="ECO:0000256" key="1">
    <source>
        <dbReference type="ARBA" id="ARBA00037950"/>
    </source>
</evidence>
<feature type="compositionally biased region" description="Pro residues" evidence="3">
    <location>
        <begin position="467"/>
        <end position="477"/>
    </location>
</feature>
<dbReference type="InterPro" id="IPR050357">
    <property type="entry name" value="Arrestin_domain-protein"/>
</dbReference>
<evidence type="ECO:0000313" key="6">
    <source>
        <dbReference type="Proteomes" id="UP000662931"/>
    </source>
</evidence>
<gene>
    <name evidence="5" type="ORF">FOA43_004321</name>
</gene>
<dbReference type="Gene3D" id="2.60.40.640">
    <property type="match status" value="2"/>
</dbReference>
<feature type="domain" description="Arrestin C-terminal-like" evidence="4">
    <location>
        <begin position="193"/>
        <end position="310"/>
    </location>
</feature>
<evidence type="ECO:0000313" key="5">
    <source>
        <dbReference type="EMBL" id="QPG76927.1"/>
    </source>
</evidence>
<feature type="region of interest" description="Disordered" evidence="3">
    <location>
        <begin position="152"/>
        <end position="193"/>
    </location>
</feature>
<dbReference type="SMART" id="SM01017">
    <property type="entry name" value="Arrestin_C"/>
    <property type="match status" value="1"/>
</dbReference>
<evidence type="ECO:0000256" key="2">
    <source>
        <dbReference type="ARBA" id="ARBA00040066"/>
    </source>
</evidence>
<dbReference type="InterPro" id="IPR011022">
    <property type="entry name" value="Arrestin_C-like"/>
</dbReference>
<feature type="compositionally biased region" description="Polar residues" evidence="3">
    <location>
        <begin position="160"/>
        <end position="183"/>
    </location>
</feature>
<dbReference type="SUPFAM" id="SSF81296">
    <property type="entry name" value="E set domains"/>
    <property type="match status" value="1"/>
</dbReference>
<feature type="region of interest" description="Disordered" evidence="3">
    <location>
        <begin position="403"/>
        <end position="429"/>
    </location>
</feature>
<dbReference type="PANTHER" id="PTHR11188:SF161">
    <property type="entry name" value="PH-RESPONSE REGULATOR PROTEIN PALF_RIM8"/>
    <property type="match status" value="1"/>
</dbReference>
<sequence>MDEPHKTYRSGEQISGQIILILGKNISNILIKLALVGVIKIHSSSPLRSDKKEYLFNHSIILYGETENNELALTKGEHRFPFIVKLPKKNVHTSISFEKGEIKYSIKSDISDKSAVNDRLWTSEMLLNIVKPINLCLLPEAKPKTLTFRRTKRRMRHVASPTSSINSTESLELQQQTNNNVDGSPSPKSSSDSSDVIKICMEIPSVGYLKGESISVKVSIEHYKQISNVNGIFITLIRVCALDMGEDHEHQSFRKDLAQSIVPLIIDPSSKPPYNVSTSLRVPLDSFPTIVTNLVSFQYYIEVLINMSKSSRFQGPLKTKGLVDDEIIQRGSRDNIYNVDKLKQMKNVLTLTSEIVIGTERKPISKLKTRHRSHRHQHGSANSPVNVASSSFAISCSSSCASSTVTSPSSMSSSRDHNTPNTEHHQSTSVDELMIPAVPSPPAITSPVSAGEEKELIRLREQALMPSQPPPSSPSPPGSTDGSGSRYISGYSMETEESESIDLPAYSEVASIRQQIELADQQLVQNENRRISDHSIETITTPEHD</sequence>
<dbReference type="Proteomes" id="UP000662931">
    <property type="component" value="Chromosome 4"/>
</dbReference>
<dbReference type="GO" id="GO:0005886">
    <property type="term" value="C:plasma membrane"/>
    <property type="evidence" value="ECO:0007669"/>
    <property type="project" value="TreeGrafter"/>
</dbReference>
<organism evidence="5 6">
    <name type="scientific">Eeniella nana</name>
    <name type="common">Yeast</name>
    <name type="synonym">Brettanomyces nanus</name>
    <dbReference type="NCBI Taxonomy" id="13502"/>
    <lineage>
        <taxon>Eukaryota</taxon>
        <taxon>Fungi</taxon>
        <taxon>Dikarya</taxon>
        <taxon>Ascomycota</taxon>
        <taxon>Saccharomycotina</taxon>
        <taxon>Pichiomycetes</taxon>
        <taxon>Pichiales</taxon>
        <taxon>Pichiaceae</taxon>
        <taxon>Brettanomyces</taxon>
    </lineage>
</organism>
<feature type="compositionally biased region" description="Basic and acidic residues" evidence="3">
    <location>
        <begin position="414"/>
        <end position="426"/>
    </location>
</feature>
<feature type="region of interest" description="Disordered" evidence="3">
    <location>
        <begin position="464"/>
        <end position="502"/>
    </location>
</feature>
<dbReference type="GO" id="GO:0030674">
    <property type="term" value="F:protein-macromolecule adaptor activity"/>
    <property type="evidence" value="ECO:0007669"/>
    <property type="project" value="TreeGrafter"/>
</dbReference>
<feature type="compositionally biased region" description="Basic residues" evidence="3">
    <location>
        <begin position="364"/>
        <end position="378"/>
    </location>
</feature>
<feature type="region of interest" description="Disordered" evidence="3">
    <location>
        <begin position="362"/>
        <end position="386"/>
    </location>
</feature>
<feature type="compositionally biased region" description="Low complexity" evidence="3">
    <location>
        <begin position="184"/>
        <end position="193"/>
    </location>
</feature>
<dbReference type="InterPro" id="IPR011021">
    <property type="entry name" value="Arrestin-like_N"/>
</dbReference>
<dbReference type="GO" id="GO:0070086">
    <property type="term" value="P:ubiquitin-dependent endocytosis"/>
    <property type="evidence" value="ECO:0007669"/>
    <property type="project" value="TreeGrafter"/>
</dbReference>
<reference evidence="5" key="1">
    <citation type="submission" date="2020-10" db="EMBL/GenBank/DDBJ databases">
        <authorList>
            <person name="Roach M.J.R."/>
        </authorList>
    </citation>
    <scope>NUCLEOTIDE SEQUENCE</scope>
    <source>
        <strain evidence="5">CBS 1945</strain>
    </source>
</reference>
<dbReference type="Pfam" id="PF00339">
    <property type="entry name" value="Arrestin_N"/>
    <property type="match status" value="1"/>
</dbReference>
<evidence type="ECO:0000256" key="3">
    <source>
        <dbReference type="SAM" id="MobiDB-lite"/>
    </source>
</evidence>
<dbReference type="GO" id="GO:0031625">
    <property type="term" value="F:ubiquitin protein ligase binding"/>
    <property type="evidence" value="ECO:0007669"/>
    <property type="project" value="TreeGrafter"/>
</dbReference>
<dbReference type="InterPro" id="IPR014752">
    <property type="entry name" value="Arrestin-like_C"/>
</dbReference>
<dbReference type="AlphaFoldDB" id="A0A875RXK2"/>
<dbReference type="RefSeq" id="XP_038780492.1">
    <property type="nucleotide sequence ID" value="XM_038924564.1"/>
</dbReference>
<feature type="compositionally biased region" description="Low complexity" evidence="3">
    <location>
        <begin position="403"/>
        <end position="413"/>
    </location>
</feature>
<comment type="similarity">
    <text evidence="1">Belongs to the arrestin family. PalF/RIM8 subfamily.</text>
</comment>
<dbReference type="GO" id="GO:0005829">
    <property type="term" value="C:cytosol"/>
    <property type="evidence" value="ECO:0007669"/>
    <property type="project" value="TreeGrafter"/>
</dbReference>
<dbReference type="EMBL" id="CP064815">
    <property type="protein sequence ID" value="QPG76927.1"/>
    <property type="molecule type" value="Genomic_DNA"/>
</dbReference>
<dbReference type="PANTHER" id="PTHR11188">
    <property type="entry name" value="ARRESTIN DOMAIN CONTAINING PROTEIN"/>
    <property type="match status" value="1"/>
</dbReference>
<dbReference type="Pfam" id="PF02752">
    <property type="entry name" value="Arrestin_C"/>
    <property type="match status" value="1"/>
</dbReference>
<keyword evidence="6" id="KW-1185">Reference proteome</keyword>
<accession>A0A875RXK2</accession>
<dbReference type="OrthoDB" id="7785529at2759"/>
<dbReference type="GeneID" id="62197721"/>
<name>A0A875RXK2_EENNA</name>
<evidence type="ECO:0000259" key="4">
    <source>
        <dbReference type="SMART" id="SM01017"/>
    </source>
</evidence>
<dbReference type="KEGG" id="bnn:FOA43_004321"/>
<dbReference type="InterPro" id="IPR014756">
    <property type="entry name" value="Ig_E-set"/>
</dbReference>
<feature type="compositionally biased region" description="Basic and acidic residues" evidence="3">
    <location>
        <begin position="527"/>
        <end position="545"/>
    </location>
</feature>